<feature type="region of interest" description="Disordered" evidence="1">
    <location>
        <begin position="246"/>
        <end position="277"/>
    </location>
</feature>
<protein>
    <recommendedName>
        <fullName evidence="4">F-box domain-containing protein</fullName>
    </recommendedName>
</protein>
<dbReference type="AlphaFoldDB" id="A0A8X7VIT4"/>
<comment type="caution">
    <text evidence="2">The sequence shown here is derived from an EMBL/GenBank/DDBJ whole genome shotgun (WGS) entry which is preliminary data.</text>
</comment>
<evidence type="ECO:0000256" key="1">
    <source>
        <dbReference type="SAM" id="MobiDB-lite"/>
    </source>
</evidence>
<evidence type="ECO:0000313" key="3">
    <source>
        <dbReference type="Proteomes" id="UP000886595"/>
    </source>
</evidence>
<dbReference type="InterPro" id="IPR040338">
    <property type="entry name" value="At1g67623-like"/>
</dbReference>
<accession>A0A8X7VIT4</accession>
<dbReference type="PANTHER" id="PTHR33784:SF38">
    <property type="entry name" value="DUF1985 DOMAIN-CONTAINING PROTEIN"/>
    <property type="match status" value="1"/>
</dbReference>
<sequence>MAEFRLTALPEELKHLVVQSVAKNSFGDLFRLRTTSKHMKEITLSPAVYASLNVFEWPSHIPRPLRLYEECFAHESPSTQYLKGAQYFFMYGFEEEGLALIKTAADKGFKIALYTYAMVRKAFWDDEEYFSRFDRDDIRKISMYIAEHGWGWGWPPNATALVAKRDEFMGESPEDPPEWTWFPDVLFNLDSNLRDTAFLLQPDIIQLTSLASTDEHLFIPEHSMDALIAARVHFDTLSLVSSRSVERPPSQLCPDASSSQDPTDSADNPPSSKCPRC</sequence>
<dbReference type="OrthoDB" id="1045288at2759"/>
<gene>
    <name evidence="2" type="ORF">Bca52824_023503</name>
</gene>
<name>A0A8X7VIT4_BRACI</name>
<dbReference type="SUPFAM" id="SSF81383">
    <property type="entry name" value="F-box domain"/>
    <property type="match status" value="1"/>
</dbReference>
<dbReference type="PANTHER" id="PTHR33784">
    <property type="entry name" value="OS05G0482100 PROTEIN"/>
    <property type="match status" value="1"/>
</dbReference>
<dbReference type="Proteomes" id="UP000886595">
    <property type="component" value="Unassembled WGS sequence"/>
</dbReference>
<feature type="compositionally biased region" description="Polar residues" evidence="1">
    <location>
        <begin position="256"/>
        <end position="271"/>
    </location>
</feature>
<keyword evidence="3" id="KW-1185">Reference proteome</keyword>
<proteinExistence type="predicted"/>
<evidence type="ECO:0000313" key="2">
    <source>
        <dbReference type="EMBL" id="KAG2311946.1"/>
    </source>
</evidence>
<reference evidence="2 3" key="1">
    <citation type="submission" date="2020-02" db="EMBL/GenBank/DDBJ databases">
        <authorList>
            <person name="Ma Q."/>
            <person name="Huang Y."/>
            <person name="Song X."/>
            <person name="Pei D."/>
        </authorList>
    </citation>
    <scope>NUCLEOTIDE SEQUENCE [LARGE SCALE GENOMIC DNA]</scope>
    <source>
        <strain evidence="2">Sxm20200214</strain>
        <tissue evidence="2">Leaf</tissue>
    </source>
</reference>
<dbReference type="EMBL" id="JAAMPC010000005">
    <property type="protein sequence ID" value="KAG2311946.1"/>
    <property type="molecule type" value="Genomic_DNA"/>
</dbReference>
<evidence type="ECO:0008006" key="4">
    <source>
        <dbReference type="Google" id="ProtNLM"/>
    </source>
</evidence>
<dbReference type="InterPro" id="IPR036047">
    <property type="entry name" value="F-box-like_dom_sf"/>
</dbReference>
<organism evidence="2 3">
    <name type="scientific">Brassica carinata</name>
    <name type="common">Ethiopian mustard</name>
    <name type="synonym">Abyssinian cabbage</name>
    <dbReference type="NCBI Taxonomy" id="52824"/>
    <lineage>
        <taxon>Eukaryota</taxon>
        <taxon>Viridiplantae</taxon>
        <taxon>Streptophyta</taxon>
        <taxon>Embryophyta</taxon>
        <taxon>Tracheophyta</taxon>
        <taxon>Spermatophyta</taxon>
        <taxon>Magnoliopsida</taxon>
        <taxon>eudicotyledons</taxon>
        <taxon>Gunneridae</taxon>
        <taxon>Pentapetalae</taxon>
        <taxon>rosids</taxon>
        <taxon>malvids</taxon>
        <taxon>Brassicales</taxon>
        <taxon>Brassicaceae</taxon>
        <taxon>Brassiceae</taxon>
        <taxon>Brassica</taxon>
    </lineage>
</organism>